<reference evidence="1" key="1">
    <citation type="submission" date="2021-02" db="EMBL/GenBank/DDBJ databases">
        <authorList>
            <person name="Nowell W R."/>
        </authorList>
    </citation>
    <scope>NUCLEOTIDE SEQUENCE</scope>
    <source>
        <strain evidence="1">Ploen Becks lab</strain>
    </source>
</reference>
<feature type="non-terminal residue" evidence="1">
    <location>
        <position position="1"/>
    </location>
</feature>
<dbReference type="AlphaFoldDB" id="A0A814B2D8"/>
<accession>A0A814B2D8</accession>
<organism evidence="1 2">
    <name type="scientific">Brachionus calyciflorus</name>
    <dbReference type="NCBI Taxonomy" id="104777"/>
    <lineage>
        <taxon>Eukaryota</taxon>
        <taxon>Metazoa</taxon>
        <taxon>Spiralia</taxon>
        <taxon>Gnathifera</taxon>
        <taxon>Rotifera</taxon>
        <taxon>Eurotatoria</taxon>
        <taxon>Monogononta</taxon>
        <taxon>Pseudotrocha</taxon>
        <taxon>Ploima</taxon>
        <taxon>Brachionidae</taxon>
        <taxon>Brachionus</taxon>
    </lineage>
</organism>
<evidence type="ECO:0000313" key="1">
    <source>
        <dbReference type="EMBL" id="CAF0922302.1"/>
    </source>
</evidence>
<dbReference type="EMBL" id="CAJNOC010002259">
    <property type="protein sequence ID" value="CAF0922302.1"/>
    <property type="molecule type" value="Genomic_DNA"/>
</dbReference>
<sequence>IDFVVENCDKFMVLQEKYQGNFVLSIDIYNDLNKLYLWHESNLYDFENDPIRSKILSDSKQKLHLYLKENKMPFIETFKSIRFLDPRKFKFLPQSIENYQNKLLELSNCSKEWLLYCDIVGETNLNVEFDMFEFWKTNKKRLPLPYGQAELYLYFPCNTAAFHYRHSTIDQLILYESENSILLDESLIDN</sequence>
<dbReference type="Proteomes" id="UP000663879">
    <property type="component" value="Unassembled WGS sequence"/>
</dbReference>
<keyword evidence="2" id="KW-1185">Reference proteome</keyword>
<protein>
    <submittedName>
        <fullName evidence="1">Uncharacterized protein</fullName>
    </submittedName>
</protein>
<comment type="caution">
    <text evidence="1">The sequence shown here is derived from an EMBL/GenBank/DDBJ whole genome shotgun (WGS) entry which is preliminary data.</text>
</comment>
<gene>
    <name evidence="1" type="ORF">OXX778_LOCUS12450</name>
</gene>
<evidence type="ECO:0000313" key="2">
    <source>
        <dbReference type="Proteomes" id="UP000663879"/>
    </source>
</evidence>
<name>A0A814B2D8_9BILA</name>
<proteinExistence type="predicted"/>
<dbReference type="OrthoDB" id="10507179at2759"/>